<dbReference type="Gene3D" id="3.50.50.60">
    <property type="entry name" value="FAD/NAD(P)-binding domain"/>
    <property type="match status" value="2"/>
</dbReference>
<dbReference type="InterPro" id="IPR003953">
    <property type="entry name" value="FAD-dep_OxRdtase_2_FAD-bd"/>
</dbReference>
<organism evidence="7 8">
    <name type="scientific">Homoserinimonas hongtaonis</name>
    <dbReference type="NCBI Taxonomy" id="2079791"/>
    <lineage>
        <taxon>Bacteria</taxon>
        <taxon>Bacillati</taxon>
        <taxon>Actinomycetota</taxon>
        <taxon>Actinomycetes</taxon>
        <taxon>Micrococcales</taxon>
        <taxon>Microbacteriaceae</taxon>
        <taxon>Homoserinimonas</taxon>
    </lineage>
</organism>
<dbReference type="KEGG" id="salc:C2138_11940"/>
<reference evidence="8" key="1">
    <citation type="submission" date="2018-04" db="EMBL/GenBank/DDBJ databases">
        <authorList>
            <person name="Liu S."/>
            <person name="Wang Z."/>
            <person name="Li J."/>
        </authorList>
    </citation>
    <scope>NUCLEOTIDE SEQUENCE [LARGE SCALE GENOMIC DNA]</scope>
    <source>
        <strain evidence="8">S1194</strain>
    </source>
</reference>
<comment type="caution">
    <text evidence="7">The sequence shown here is derived from an EMBL/GenBank/DDBJ whole genome shotgun (WGS) entry which is preliminary data.</text>
</comment>
<gene>
    <name evidence="7" type="ORF">DF220_06970</name>
</gene>
<comment type="cofactor">
    <cofactor evidence="1">
        <name>FAD</name>
        <dbReference type="ChEBI" id="CHEBI:57692"/>
    </cofactor>
</comment>
<evidence type="ECO:0000256" key="1">
    <source>
        <dbReference type="ARBA" id="ARBA00001974"/>
    </source>
</evidence>
<proteinExistence type="predicted"/>
<dbReference type="PANTHER" id="PTHR43400">
    <property type="entry name" value="FUMARATE REDUCTASE"/>
    <property type="match status" value="1"/>
</dbReference>
<feature type="region of interest" description="Disordered" evidence="5">
    <location>
        <begin position="287"/>
        <end position="309"/>
    </location>
</feature>
<dbReference type="Proteomes" id="UP000244978">
    <property type="component" value="Unassembled WGS sequence"/>
</dbReference>
<accession>A0A2U1T157</accession>
<keyword evidence="3" id="KW-0274">FAD</keyword>
<dbReference type="InterPro" id="IPR036188">
    <property type="entry name" value="FAD/NAD-bd_sf"/>
</dbReference>
<dbReference type="SUPFAM" id="SSF56425">
    <property type="entry name" value="Succinate dehydrogenase/fumarate reductase flavoprotein, catalytic domain"/>
    <property type="match status" value="1"/>
</dbReference>
<feature type="domain" description="FAD-dependent oxidoreductase 2 FAD-binding" evidence="6">
    <location>
        <begin position="18"/>
        <end position="559"/>
    </location>
</feature>
<keyword evidence="4" id="KW-0560">Oxidoreductase</keyword>
<dbReference type="GO" id="GO:0033765">
    <property type="term" value="F:steroid dehydrogenase activity, acting on the CH-CH group of donors"/>
    <property type="evidence" value="ECO:0007669"/>
    <property type="project" value="UniProtKB-ARBA"/>
</dbReference>
<evidence type="ECO:0000256" key="5">
    <source>
        <dbReference type="SAM" id="MobiDB-lite"/>
    </source>
</evidence>
<dbReference type="GO" id="GO:0008202">
    <property type="term" value="P:steroid metabolic process"/>
    <property type="evidence" value="ECO:0007669"/>
    <property type="project" value="UniProtKB-ARBA"/>
</dbReference>
<protein>
    <submittedName>
        <fullName evidence="7">FAD-binding protein</fullName>
    </submittedName>
</protein>
<dbReference type="EMBL" id="QEEX01000001">
    <property type="protein sequence ID" value="PWB97600.1"/>
    <property type="molecule type" value="Genomic_DNA"/>
</dbReference>
<dbReference type="InterPro" id="IPR050315">
    <property type="entry name" value="FAD-oxidoreductase_2"/>
</dbReference>
<dbReference type="OrthoDB" id="9813348at2"/>
<keyword evidence="2" id="KW-0285">Flavoprotein</keyword>
<evidence type="ECO:0000256" key="2">
    <source>
        <dbReference type="ARBA" id="ARBA00022630"/>
    </source>
</evidence>
<dbReference type="Pfam" id="PF00890">
    <property type="entry name" value="FAD_binding_2"/>
    <property type="match status" value="1"/>
</dbReference>
<keyword evidence="8" id="KW-1185">Reference proteome</keyword>
<dbReference type="InterPro" id="IPR027477">
    <property type="entry name" value="Succ_DH/fumarate_Rdtase_cat_sf"/>
</dbReference>
<evidence type="ECO:0000256" key="4">
    <source>
        <dbReference type="ARBA" id="ARBA00023002"/>
    </source>
</evidence>
<name>A0A2U1T157_9MICO</name>
<dbReference type="PANTHER" id="PTHR43400:SF10">
    <property type="entry name" value="3-OXOSTEROID 1-DEHYDROGENASE"/>
    <property type="match status" value="1"/>
</dbReference>
<dbReference type="RefSeq" id="WP_108518124.1">
    <property type="nucleotide sequence ID" value="NZ_CP026951.1"/>
</dbReference>
<dbReference type="PRINTS" id="PR00411">
    <property type="entry name" value="PNDRDTASEI"/>
</dbReference>
<dbReference type="AlphaFoldDB" id="A0A2U1T157"/>
<sequence>MLTPPAHRLSDLSVAEVDVIVVGTGAGGLASALFAAAEGARVLLVERTELIGGTTAYTAGTLWIPGTHLAMEGGAPSGDLESAERYLDLAVGDRSDRSLRSAFLHTGPEAIRALARERGMKLRVRPQHPDYMAELPDSAAGWRPIEACTVNGAHVPGLNRVRQQTPEFTVFGGLQLESQDIAAFSRVARAPLNPANWGHVLRAAFIFAKHAVSRPFHARATRMTMGNALIGRLLIALNNRGVPILLGTSVDRIVMEDGRVSGVELVQGSERRTVRARALISATGGFNRSPRRRQSLLPDSPMQHSPIAPGSTGQLHDLIEELGGHYGEVADSPAFWAPVSLVPRPDGSEGVYPHFALDRAKPGFVVVDQDGKRYLNESLSYHRFGLAMQQHQNGRGVPSFLITDAASLKRFGIGAVRPGGWGRRKRLRDGYLVQASSIEDLAPMLGIAPETLRSTIDTFNGYADAGIDPDLGRGTTRYERALGDPEYAGANPTLGPLRKGPFFAIRLYPGDIGAAQGFVTDVNSRILRSDGSAVVGLYAVGNDMQSVMGDRYPGPGITLGPAVVFGYIAARHARKEWSSAQQR</sequence>
<evidence type="ECO:0000259" key="6">
    <source>
        <dbReference type="Pfam" id="PF00890"/>
    </source>
</evidence>
<evidence type="ECO:0000313" key="8">
    <source>
        <dbReference type="Proteomes" id="UP000244978"/>
    </source>
</evidence>
<evidence type="ECO:0000313" key="7">
    <source>
        <dbReference type="EMBL" id="PWB97600.1"/>
    </source>
</evidence>
<dbReference type="Gene3D" id="3.90.700.10">
    <property type="entry name" value="Succinate dehydrogenase/fumarate reductase flavoprotein, catalytic domain"/>
    <property type="match status" value="1"/>
</dbReference>
<evidence type="ECO:0000256" key="3">
    <source>
        <dbReference type="ARBA" id="ARBA00022827"/>
    </source>
</evidence>
<dbReference type="SUPFAM" id="SSF51905">
    <property type="entry name" value="FAD/NAD(P)-binding domain"/>
    <property type="match status" value="1"/>
</dbReference>